<dbReference type="EMBL" id="VJMJ01000327">
    <property type="protein sequence ID" value="KAF0722661.1"/>
    <property type="molecule type" value="Genomic_DNA"/>
</dbReference>
<gene>
    <name evidence="3" type="ORF">Ae201684_018260</name>
</gene>
<dbReference type="InterPro" id="IPR011032">
    <property type="entry name" value="GroES-like_sf"/>
</dbReference>
<dbReference type="Gene3D" id="3.40.50.720">
    <property type="entry name" value="NAD(P)-binding Rossmann-like Domain"/>
    <property type="match status" value="1"/>
</dbReference>
<dbReference type="SUPFAM" id="SSF51735">
    <property type="entry name" value="NAD(P)-binding Rossmann-fold domains"/>
    <property type="match status" value="1"/>
</dbReference>
<dbReference type="Gene3D" id="3.90.180.10">
    <property type="entry name" value="Medium-chain alcohol dehydrogenases, catalytic domain"/>
    <property type="match status" value="1"/>
</dbReference>
<dbReference type="GO" id="GO:0008270">
    <property type="term" value="F:zinc ion binding"/>
    <property type="evidence" value="ECO:0007669"/>
    <property type="project" value="InterPro"/>
</dbReference>
<keyword evidence="1" id="KW-0560">Oxidoreductase</keyword>
<proteinExistence type="predicted"/>
<dbReference type="PANTHER" id="PTHR11695">
    <property type="entry name" value="ALCOHOL DEHYDROGENASE RELATED"/>
    <property type="match status" value="1"/>
</dbReference>
<dbReference type="CDD" id="cd08267">
    <property type="entry name" value="MDR1"/>
    <property type="match status" value="1"/>
</dbReference>
<dbReference type="InterPro" id="IPR036291">
    <property type="entry name" value="NAD(P)-bd_dom_sf"/>
</dbReference>
<dbReference type="Pfam" id="PF08240">
    <property type="entry name" value="ADH_N"/>
    <property type="match status" value="1"/>
</dbReference>
<reference evidence="3 4" key="1">
    <citation type="submission" date="2019-07" db="EMBL/GenBank/DDBJ databases">
        <title>Genomics analysis of Aphanomyces spp. identifies a new class of oomycete effector associated with host adaptation.</title>
        <authorList>
            <person name="Gaulin E."/>
        </authorList>
    </citation>
    <scope>NUCLEOTIDE SEQUENCE [LARGE SCALE GENOMIC DNA]</scope>
    <source>
        <strain evidence="3 4">ATCC 201684</strain>
    </source>
</reference>
<dbReference type="GO" id="GO:0016491">
    <property type="term" value="F:oxidoreductase activity"/>
    <property type="evidence" value="ECO:0007669"/>
    <property type="project" value="UniProtKB-KW"/>
</dbReference>
<dbReference type="InterPro" id="IPR020843">
    <property type="entry name" value="ER"/>
</dbReference>
<evidence type="ECO:0000256" key="1">
    <source>
        <dbReference type="ARBA" id="ARBA00023002"/>
    </source>
</evidence>
<dbReference type="InterPro" id="IPR013154">
    <property type="entry name" value="ADH-like_N"/>
</dbReference>
<dbReference type="Pfam" id="PF13602">
    <property type="entry name" value="ADH_zinc_N_2"/>
    <property type="match status" value="1"/>
</dbReference>
<dbReference type="PROSITE" id="PS01162">
    <property type="entry name" value="QOR_ZETA_CRYSTAL"/>
    <property type="match status" value="1"/>
</dbReference>
<evidence type="ECO:0000313" key="4">
    <source>
        <dbReference type="Proteomes" id="UP000481153"/>
    </source>
</evidence>
<dbReference type="SUPFAM" id="SSF50129">
    <property type="entry name" value="GroES-like"/>
    <property type="match status" value="1"/>
</dbReference>
<dbReference type="SMART" id="SM00829">
    <property type="entry name" value="PKS_ER"/>
    <property type="match status" value="1"/>
</dbReference>
<dbReference type="AlphaFoldDB" id="A0A6G0W627"/>
<sequence>MPSVNYNIFSSTGRTFYPEPAKATLKANDSVVVAVKAAAINPVDYKLPKWFLHGRAVGLDFSGVVAEVSPDVTTVKVGDRVFGTASGALADKIVVSTSTIAKLPTSFSFKDGAALPIAYLSSYQALVNHGFTEGMKVLIIGASGGCGTAGVQLAKALGASEIVGVCSKKNEDFVKSLGADRIIDYQTQSIVDGHEKYFDFVLDTATSSGGGEDYLDSAKAVLKDPLKNHVLLNGPFSLLFAKFTGLGRKDVALIICEQKAADLESVVKYLELSNSRPVIDSIFPFTQEGVEEAFAKLHSRRVKGKIIINVSGDEI</sequence>
<name>A0A6G0W627_9STRA</name>
<dbReference type="VEuPathDB" id="FungiDB:AeMF1_018207"/>
<dbReference type="InterPro" id="IPR050700">
    <property type="entry name" value="YIM1/Zinc_Alcohol_DH_Fams"/>
</dbReference>
<feature type="domain" description="Enoyl reductase (ER)" evidence="2">
    <location>
        <begin position="13"/>
        <end position="308"/>
    </location>
</feature>
<evidence type="ECO:0000259" key="2">
    <source>
        <dbReference type="SMART" id="SM00829"/>
    </source>
</evidence>
<dbReference type="PANTHER" id="PTHR11695:SF294">
    <property type="entry name" value="RETICULON-4-INTERACTING PROTEIN 1, MITOCHONDRIAL"/>
    <property type="match status" value="1"/>
</dbReference>
<keyword evidence="4" id="KW-1185">Reference proteome</keyword>
<comment type="caution">
    <text evidence="3">The sequence shown here is derived from an EMBL/GenBank/DDBJ whole genome shotgun (WGS) entry which is preliminary data.</text>
</comment>
<evidence type="ECO:0000313" key="3">
    <source>
        <dbReference type="EMBL" id="KAF0722661.1"/>
    </source>
</evidence>
<dbReference type="Proteomes" id="UP000481153">
    <property type="component" value="Unassembled WGS sequence"/>
</dbReference>
<dbReference type="InterPro" id="IPR002364">
    <property type="entry name" value="Quin_OxRdtase/zeta-crystal_CS"/>
</dbReference>
<organism evidence="3 4">
    <name type="scientific">Aphanomyces euteiches</name>
    <dbReference type="NCBI Taxonomy" id="100861"/>
    <lineage>
        <taxon>Eukaryota</taxon>
        <taxon>Sar</taxon>
        <taxon>Stramenopiles</taxon>
        <taxon>Oomycota</taxon>
        <taxon>Saprolegniomycetes</taxon>
        <taxon>Saprolegniales</taxon>
        <taxon>Verrucalvaceae</taxon>
        <taxon>Aphanomyces</taxon>
    </lineage>
</organism>
<accession>A0A6G0W627</accession>
<protein>
    <recommendedName>
        <fullName evidence="2">Enoyl reductase (ER) domain-containing protein</fullName>
    </recommendedName>
</protein>